<reference evidence="14" key="1">
    <citation type="submission" date="2025-08" db="UniProtKB">
        <authorList>
            <consortium name="RefSeq"/>
        </authorList>
    </citation>
    <scope>IDENTIFICATION</scope>
    <source>
        <strain evidence="14">15112-1751.03</strain>
        <tissue evidence="14">Whole Adult</tissue>
    </source>
</reference>
<evidence type="ECO:0000256" key="8">
    <source>
        <dbReference type="ARBA" id="ARBA00054674"/>
    </source>
</evidence>
<dbReference type="RefSeq" id="XP_034113893.1">
    <property type="nucleotide sequence ID" value="XM_034258002.2"/>
</dbReference>
<comment type="function">
    <text evidence="8">Hydrolyzes UDP-glucose to glucose 1-phosphate and UMP and ADP-ribose to ribose 5-phosphate and AMP. The physiological substrate is probably UDP-glucose. Poor activity on other substrates such as ADP-glucose, CDP-glucose, GDP-glucose and GDP-mannose.</text>
</comment>
<name>A0A6P8XLR6_DROAB</name>
<evidence type="ECO:0000256" key="2">
    <source>
        <dbReference type="ARBA" id="ARBA00004496"/>
    </source>
</evidence>
<comment type="catalytic activity">
    <reaction evidence="7">
        <text>UDP-sugar + H2O = UMP + alpha-D-aldose 1-phosphate.</text>
        <dbReference type="EC" id="3.6.1.45"/>
    </reaction>
</comment>
<feature type="domain" description="Nudix hydrolase" evidence="12">
    <location>
        <begin position="61"/>
        <end position="228"/>
    </location>
</feature>
<sequence length="231" mass="25613">MFKYLIARASRHLSTNVCQSAPLSDITKVWFTPLPKDAKWVAPLQMHYIENGMKKDRDIVKIFNGVMVVLFNVSRQKLIYVRQFRPAVYHGLITGNSFEMPKGCIDLVKYPPEIAVTLEPCAGVAELNKSPQESARDEILEECGYDVPTESLQLIYQYRSGVGASSAAQTLFYCEVCDEQKVNAGGGVHDEVIEVVDLSIEEAKEYVKTGATVSGGPSTLLATLWFLSNKA</sequence>
<evidence type="ECO:0000256" key="11">
    <source>
        <dbReference type="ARBA" id="ARBA00080475"/>
    </source>
</evidence>
<dbReference type="NCBIfam" id="TIGR00052">
    <property type="entry name" value="nudix-type nucleoside diphosphatase, YffH/AdpP family"/>
    <property type="match status" value="1"/>
</dbReference>
<evidence type="ECO:0000256" key="9">
    <source>
        <dbReference type="ARBA" id="ARBA00066480"/>
    </source>
</evidence>
<dbReference type="EC" id="3.6.1.45" evidence="9"/>
<organism evidence="13 14">
    <name type="scientific">Drosophila albomicans</name>
    <name type="common">Fruit fly</name>
    <dbReference type="NCBI Taxonomy" id="7291"/>
    <lineage>
        <taxon>Eukaryota</taxon>
        <taxon>Metazoa</taxon>
        <taxon>Ecdysozoa</taxon>
        <taxon>Arthropoda</taxon>
        <taxon>Hexapoda</taxon>
        <taxon>Insecta</taxon>
        <taxon>Pterygota</taxon>
        <taxon>Neoptera</taxon>
        <taxon>Endopterygota</taxon>
        <taxon>Diptera</taxon>
        <taxon>Brachycera</taxon>
        <taxon>Muscomorpha</taxon>
        <taxon>Ephydroidea</taxon>
        <taxon>Drosophilidae</taxon>
        <taxon>Drosophila</taxon>
    </lineage>
</organism>
<accession>A0A6P8XLR6</accession>
<protein>
    <recommendedName>
        <fullName evidence="10">Uridine diphosphate glucose pyrophosphatase NUDT14</fullName>
        <ecNumber evidence="9">3.6.1.45</ecNumber>
    </recommendedName>
    <alternativeName>
        <fullName evidence="11">Nucleoside diphosphate-linked moiety X motif 14</fullName>
    </alternativeName>
</protein>
<evidence type="ECO:0000259" key="12">
    <source>
        <dbReference type="PROSITE" id="PS51462"/>
    </source>
</evidence>
<dbReference type="GO" id="GO:0019693">
    <property type="term" value="P:ribose phosphate metabolic process"/>
    <property type="evidence" value="ECO:0007669"/>
    <property type="project" value="TreeGrafter"/>
</dbReference>
<gene>
    <name evidence="14" type="primary">LOC117574265</name>
</gene>
<dbReference type="PANTHER" id="PTHR11839:SF15">
    <property type="entry name" value="URIDINE DIPHOSPHATE GLUCOSE PYROPHOSPHATASE NUDT14"/>
    <property type="match status" value="1"/>
</dbReference>
<dbReference type="PROSITE" id="PS51462">
    <property type="entry name" value="NUDIX"/>
    <property type="match status" value="1"/>
</dbReference>
<dbReference type="InterPro" id="IPR015797">
    <property type="entry name" value="NUDIX_hydrolase-like_dom_sf"/>
</dbReference>
<evidence type="ECO:0000256" key="3">
    <source>
        <dbReference type="ARBA" id="ARBA00011738"/>
    </source>
</evidence>
<keyword evidence="5" id="KW-0378">Hydrolase</keyword>
<evidence type="ECO:0000256" key="6">
    <source>
        <dbReference type="ARBA" id="ARBA00022842"/>
    </source>
</evidence>
<dbReference type="GO" id="GO:0005737">
    <property type="term" value="C:cytoplasm"/>
    <property type="evidence" value="ECO:0007669"/>
    <property type="project" value="UniProtKB-SubCell"/>
</dbReference>
<comment type="cofactor">
    <cofactor evidence="1">
        <name>Mg(2+)</name>
        <dbReference type="ChEBI" id="CHEBI:18420"/>
    </cofactor>
</comment>
<evidence type="ECO:0000256" key="5">
    <source>
        <dbReference type="ARBA" id="ARBA00022801"/>
    </source>
</evidence>
<dbReference type="OrthoDB" id="10249920at2759"/>
<evidence type="ECO:0000256" key="4">
    <source>
        <dbReference type="ARBA" id="ARBA00022490"/>
    </source>
</evidence>
<comment type="subunit">
    <text evidence="3">Homodimer.</text>
</comment>
<dbReference type="Proteomes" id="UP000515160">
    <property type="component" value="Chromosome 2R"/>
</dbReference>
<keyword evidence="6" id="KW-0460">Magnesium</keyword>
<dbReference type="GO" id="GO:0008768">
    <property type="term" value="F:UDP-sugar diphosphatase activity"/>
    <property type="evidence" value="ECO:0007669"/>
    <property type="project" value="UniProtKB-EC"/>
</dbReference>
<dbReference type="GO" id="GO:0046872">
    <property type="term" value="F:metal ion binding"/>
    <property type="evidence" value="ECO:0007669"/>
    <property type="project" value="InterPro"/>
</dbReference>
<evidence type="ECO:0000256" key="10">
    <source>
        <dbReference type="ARBA" id="ARBA00071467"/>
    </source>
</evidence>
<dbReference type="SUPFAM" id="SSF55811">
    <property type="entry name" value="Nudix"/>
    <property type="match status" value="1"/>
</dbReference>
<proteinExistence type="predicted"/>
<keyword evidence="4" id="KW-0963">Cytoplasm</keyword>
<evidence type="ECO:0000313" key="14">
    <source>
        <dbReference type="RefSeq" id="XP_034113893.1"/>
    </source>
</evidence>
<dbReference type="AlphaFoldDB" id="A0A6P8XLR6"/>
<evidence type="ECO:0000256" key="7">
    <source>
        <dbReference type="ARBA" id="ARBA00051086"/>
    </source>
</evidence>
<dbReference type="Gene3D" id="3.90.79.10">
    <property type="entry name" value="Nucleoside Triphosphate Pyrophosphohydrolase"/>
    <property type="match status" value="1"/>
</dbReference>
<dbReference type="GeneID" id="117574265"/>
<dbReference type="PANTHER" id="PTHR11839">
    <property type="entry name" value="UDP/ADP-SUGAR PYROPHOSPHATASE"/>
    <property type="match status" value="1"/>
</dbReference>
<keyword evidence="13" id="KW-1185">Reference proteome</keyword>
<dbReference type="FunFam" id="3.90.79.10:FF:000035">
    <property type="entry name" value="Uridine diphosphate glucose pyrophosphatase"/>
    <property type="match status" value="1"/>
</dbReference>
<dbReference type="InterPro" id="IPR004385">
    <property type="entry name" value="NDP_pyrophosphatase"/>
</dbReference>
<dbReference type="GO" id="GO:0006753">
    <property type="term" value="P:nucleoside phosphate metabolic process"/>
    <property type="evidence" value="ECO:0007669"/>
    <property type="project" value="TreeGrafter"/>
</dbReference>
<dbReference type="InterPro" id="IPR000086">
    <property type="entry name" value="NUDIX_hydrolase_dom"/>
</dbReference>
<evidence type="ECO:0000313" key="13">
    <source>
        <dbReference type="Proteomes" id="UP000515160"/>
    </source>
</evidence>
<comment type="subcellular location">
    <subcellularLocation>
        <location evidence="2">Cytoplasm</location>
    </subcellularLocation>
</comment>
<evidence type="ECO:0000256" key="1">
    <source>
        <dbReference type="ARBA" id="ARBA00001946"/>
    </source>
</evidence>
<dbReference type="CDD" id="cd18887">
    <property type="entry name" value="NUDIX_UGPPase_Nudt14"/>
    <property type="match status" value="1"/>
</dbReference>